<proteinExistence type="inferred from homology"/>
<dbReference type="NCBIfam" id="NF002542">
    <property type="entry name" value="PRK02101.1-3"/>
    <property type="match status" value="1"/>
</dbReference>
<keyword evidence="3" id="KW-1185">Reference proteome</keyword>
<comment type="similarity">
    <text evidence="1">Belongs to the UPF0246 family.</text>
</comment>
<dbReference type="HAMAP" id="MF_00652">
    <property type="entry name" value="UPF0246"/>
    <property type="match status" value="1"/>
</dbReference>
<evidence type="ECO:0000256" key="1">
    <source>
        <dbReference type="HAMAP-Rule" id="MF_00652"/>
    </source>
</evidence>
<dbReference type="RefSeq" id="WP_084283235.1">
    <property type="nucleotide sequence ID" value="NZ_FWXJ01000005.1"/>
</dbReference>
<dbReference type="NCBIfam" id="NF002541">
    <property type="entry name" value="PRK02101.1-1"/>
    <property type="match status" value="1"/>
</dbReference>
<dbReference type="AlphaFoldDB" id="A0A1W1ZG61"/>
<evidence type="ECO:0000313" key="3">
    <source>
        <dbReference type="Proteomes" id="UP000192708"/>
    </source>
</evidence>
<dbReference type="InterPro" id="IPR005583">
    <property type="entry name" value="YaaA"/>
</dbReference>
<organism evidence="2 3">
    <name type="scientific">Polynucleobacter kasalickyi</name>
    <dbReference type="NCBI Taxonomy" id="1938817"/>
    <lineage>
        <taxon>Bacteria</taxon>
        <taxon>Pseudomonadati</taxon>
        <taxon>Pseudomonadota</taxon>
        <taxon>Betaproteobacteria</taxon>
        <taxon>Burkholderiales</taxon>
        <taxon>Burkholderiaceae</taxon>
        <taxon>Polynucleobacter</taxon>
    </lineage>
</organism>
<accession>A0A1W1ZG61</accession>
<dbReference type="GO" id="GO:0033194">
    <property type="term" value="P:response to hydroperoxide"/>
    <property type="evidence" value="ECO:0007669"/>
    <property type="project" value="TreeGrafter"/>
</dbReference>
<dbReference type="EMBL" id="FWXJ01000005">
    <property type="protein sequence ID" value="SMC47008.1"/>
    <property type="molecule type" value="Genomic_DNA"/>
</dbReference>
<reference evidence="2 3" key="1">
    <citation type="submission" date="2017-04" db="EMBL/GenBank/DDBJ databases">
        <authorList>
            <person name="Afonso C.L."/>
            <person name="Miller P.J."/>
            <person name="Scott M.A."/>
            <person name="Spackman E."/>
            <person name="Goraichik I."/>
            <person name="Dimitrov K.M."/>
            <person name="Suarez D.L."/>
            <person name="Swayne D.E."/>
        </authorList>
    </citation>
    <scope>NUCLEOTIDE SEQUENCE [LARGE SCALE GENOMIC DNA]</scope>
    <source>
        <strain evidence="2 3">VK13</strain>
    </source>
</reference>
<dbReference type="Proteomes" id="UP000192708">
    <property type="component" value="Unassembled WGS sequence"/>
</dbReference>
<dbReference type="GO" id="GO:0005829">
    <property type="term" value="C:cytosol"/>
    <property type="evidence" value="ECO:0007669"/>
    <property type="project" value="TreeGrafter"/>
</dbReference>
<gene>
    <name evidence="2" type="ORF">SAMN06296008_10572</name>
</gene>
<dbReference type="PANTHER" id="PTHR30283">
    <property type="entry name" value="PEROXIDE STRESS RESPONSE PROTEIN YAAA"/>
    <property type="match status" value="1"/>
</dbReference>
<dbReference type="STRING" id="1938817.SAMN06296008_10572"/>
<evidence type="ECO:0000313" key="2">
    <source>
        <dbReference type="EMBL" id="SMC47008.1"/>
    </source>
</evidence>
<dbReference type="PANTHER" id="PTHR30283:SF4">
    <property type="entry name" value="PEROXIDE STRESS RESISTANCE PROTEIN YAAA"/>
    <property type="match status" value="1"/>
</dbReference>
<protein>
    <recommendedName>
        <fullName evidence="1">UPF0246 protein SAMN06296008_10572</fullName>
    </recommendedName>
</protein>
<dbReference type="OrthoDB" id="9777133at2"/>
<dbReference type="Pfam" id="PF03883">
    <property type="entry name" value="H2O2_YaaD"/>
    <property type="match status" value="1"/>
</dbReference>
<sequence>MLIVLSPAKSLDFESPIPDVTATLPRYIDKSSTLVSQLKKFSPVELSELMDISDKLATLNAVRFSSWSKNFSSENSRPAIFAFNGDVYEGLDANSLNLKQLKFAQEHIRILSGLYGILKPLDLMQPYRLEMGTSLANKSGRDLYAFWREKLTEDIHDELSKHKQAYLINLASDEYFKAIDVKKFEYPIISPVFLDEKDGKYKIISFYAKKARGLMARYVVENQIKTPSELINFDSDGYQYSEQESTPLRPVFKRKSTV</sequence>
<name>A0A1W1ZG61_9BURK</name>